<dbReference type="EMBL" id="UFQC01000010">
    <property type="protein sequence ID" value="SSW66609.1"/>
    <property type="molecule type" value="Genomic_DNA"/>
</dbReference>
<evidence type="ECO:0000313" key="2">
    <source>
        <dbReference type="Proteomes" id="UP000289465"/>
    </source>
</evidence>
<dbReference type="GO" id="GO:0019068">
    <property type="term" value="P:virion assembly"/>
    <property type="evidence" value="ECO:0007669"/>
    <property type="project" value="InterPro"/>
</dbReference>
<dbReference type="RefSeq" id="WP_129240859.1">
    <property type="nucleotide sequence ID" value="NZ_UFQC01000010.1"/>
</dbReference>
<protein>
    <submittedName>
        <fullName evidence="1">Uncharacterized protein</fullName>
    </submittedName>
</protein>
<reference evidence="1 2" key="1">
    <citation type="submission" date="2018-07" db="EMBL/GenBank/DDBJ databases">
        <authorList>
            <person name="Peeters C."/>
        </authorList>
    </citation>
    <scope>NUCLEOTIDE SEQUENCE [LARGE SCALE GENOMIC DNA]</scope>
    <source>
        <strain evidence="1 2">LMG 30378</strain>
    </source>
</reference>
<evidence type="ECO:0000313" key="1">
    <source>
        <dbReference type="EMBL" id="SSW66609.1"/>
    </source>
</evidence>
<dbReference type="OrthoDB" id="8595390at2"/>
<dbReference type="InterPro" id="IPR053734">
    <property type="entry name" value="Phage_Head-Tail_Connect_sf"/>
</dbReference>
<sequence>MVDFDQVNQAVNGAFGEELVYQSVGGGKPEPVPGVFTDAYKTAFQDGQGGVGWVTTAPSAGFRLADLPRVPAKDDRITRKKTGESFLVFEQQPDGMGWVHLKLKKL</sequence>
<organism evidence="1 2">
    <name type="scientific">Achromobacter veterisilvae</name>
    <dbReference type="NCBI Taxonomy" id="2069367"/>
    <lineage>
        <taxon>Bacteria</taxon>
        <taxon>Pseudomonadati</taxon>
        <taxon>Pseudomonadota</taxon>
        <taxon>Betaproteobacteria</taxon>
        <taxon>Burkholderiales</taxon>
        <taxon>Alcaligenaceae</taxon>
        <taxon>Achromobacter</taxon>
    </lineage>
</organism>
<dbReference type="Gene3D" id="2.40.10.180">
    <property type="entry name" value="Phage tail proteins"/>
    <property type="match status" value="1"/>
</dbReference>
<gene>
    <name evidence="1" type="ORF">AVE30378_02148</name>
</gene>
<dbReference type="InterPro" id="IPR008018">
    <property type="entry name" value="Phage_tail_attach_FII"/>
</dbReference>
<name>A0A446CFI7_9BURK</name>
<proteinExistence type="predicted"/>
<dbReference type="Proteomes" id="UP000289465">
    <property type="component" value="Unassembled WGS sequence"/>
</dbReference>
<dbReference type="Pfam" id="PF05354">
    <property type="entry name" value="Phage_attach"/>
    <property type="match status" value="1"/>
</dbReference>
<dbReference type="AlphaFoldDB" id="A0A446CFI7"/>
<accession>A0A446CFI7</accession>